<protein>
    <submittedName>
        <fullName evidence="2">Uncharacterized protein</fullName>
    </submittedName>
</protein>
<comment type="caution">
    <text evidence="2">The sequence shown here is derived from an EMBL/GenBank/DDBJ whole genome shotgun (WGS) entry which is preliminary data.</text>
</comment>
<reference evidence="2 3" key="1">
    <citation type="journal article" date="2021" name="Nat. Commun.">
        <title>Genetic determinants of endophytism in the Arabidopsis root mycobiome.</title>
        <authorList>
            <person name="Mesny F."/>
            <person name="Miyauchi S."/>
            <person name="Thiergart T."/>
            <person name="Pickel B."/>
            <person name="Atanasova L."/>
            <person name="Karlsson M."/>
            <person name="Huettel B."/>
            <person name="Barry K.W."/>
            <person name="Haridas S."/>
            <person name="Chen C."/>
            <person name="Bauer D."/>
            <person name="Andreopoulos W."/>
            <person name="Pangilinan J."/>
            <person name="LaButti K."/>
            <person name="Riley R."/>
            <person name="Lipzen A."/>
            <person name="Clum A."/>
            <person name="Drula E."/>
            <person name="Henrissat B."/>
            <person name="Kohler A."/>
            <person name="Grigoriev I.V."/>
            <person name="Martin F.M."/>
            <person name="Hacquard S."/>
        </authorList>
    </citation>
    <scope>NUCLEOTIDE SEQUENCE [LARGE SCALE GENOMIC DNA]</scope>
    <source>
        <strain evidence="2 3">MPI-CAGE-CH-0241</strain>
    </source>
</reference>
<feature type="compositionally biased region" description="Basic and acidic residues" evidence="1">
    <location>
        <begin position="22"/>
        <end position="32"/>
    </location>
</feature>
<proteinExistence type="predicted"/>
<dbReference type="AlphaFoldDB" id="A0A9P8W0Z4"/>
<evidence type="ECO:0000256" key="1">
    <source>
        <dbReference type="SAM" id="MobiDB-lite"/>
    </source>
</evidence>
<feature type="region of interest" description="Disordered" evidence="1">
    <location>
        <begin position="22"/>
        <end position="43"/>
    </location>
</feature>
<accession>A0A9P8W0Z4</accession>
<dbReference type="EMBL" id="JAGPYM010000014">
    <property type="protein sequence ID" value="KAH6887401.1"/>
    <property type="molecule type" value="Genomic_DNA"/>
</dbReference>
<sequence length="119" mass="13665">MQAQLRMLVSDNGEDYRVKASDYDIAEPKANPEDEPAASGPPFNVQVQDKTAITYYKFEKTPFWSNYKYKLSIIIQSTYNYTFFDLEPDHYGLNVFQTSGSRTVEFNSHNPTITSITDT</sequence>
<dbReference type="Proteomes" id="UP000777438">
    <property type="component" value="Unassembled WGS sequence"/>
</dbReference>
<name>A0A9P8W0Z4_9HYPO</name>
<keyword evidence="3" id="KW-1185">Reference proteome</keyword>
<evidence type="ECO:0000313" key="2">
    <source>
        <dbReference type="EMBL" id="KAH6887401.1"/>
    </source>
</evidence>
<evidence type="ECO:0000313" key="3">
    <source>
        <dbReference type="Proteomes" id="UP000777438"/>
    </source>
</evidence>
<organism evidence="2 3">
    <name type="scientific">Thelonectria olida</name>
    <dbReference type="NCBI Taxonomy" id="1576542"/>
    <lineage>
        <taxon>Eukaryota</taxon>
        <taxon>Fungi</taxon>
        <taxon>Dikarya</taxon>
        <taxon>Ascomycota</taxon>
        <taxon>Pezizomycotina</taxon>
        <taxon>Sordariomycetes</taxon>
        <taxon>Hypocreomycetidae</taxon>
        <taxon>Hypocreales</taxon>
        <taxon>Nectriaceae</taxon>
        <taxon>Thelonectria</taxon>
    </lineage>
</organism>
<gene>
    <name evidence="2" type="ORF">B0T10DRAFT_460847</name>
</gene>
<dbReference type="OrthoDB" id="3200925at2759"/>